<evidence type="ECO:0000256" key="1">
    <source>
        <dbReference type="SAM" id="Phobius"/>
    </source>
</evidence>
<dbReference type="Pfam" id="PF13386">
    <property type="entry name" value="DsbD_2"/>
    <property type="match status" value="1"/>
</dbReference>
<name>A0ABU9KXM3_9FLAO</name>
<feature type="transmembrane region" description="Helical" evidence="1">
    <location>
        <begin position="133"/>
        <end position="156"/>
    </location>
</feature>
<comment type="caution">
    <text evidence="3">The sequence shown here is derived from an EMBL/GenBank/DDBJ whole genome shotgun (WGS) entry which is preliminary data.</text>
</comment>
<feature type="domain" description="Urease accessory protein UreH-like transmembrane" evidence="2">
    <location>
        <begin position="12"/>
        <end position="211"/>
    </location>
</feature>
<dbReference type="InterPro" id="IPR039447">
    <property type="entry name" value="UreH-like_TM_dom"/>
</dbReference>
<protein>
    <submittedName>
        <fullName evidence="3">Sulfite exporter TauE/SafE family protein</fullName>
    </submittedName>
</protein>
<keyword evidence="4" id="KW-1185">Reference proteome</keyword>
<dbReference type="RefSeq" id="WP_342159625.1">
    <property type="nucleotide sequence ID" value="NZ_JBCDNA010000001.1"/>
</dbReference>
<dbReference type="EMBL" id="JBCDNA010000001">
    <property type="protein sequence ID" value="MEL4454573.1"/>
    <property type="molecule type" value="Genomic_DNA"/>
</dbReference>
<evidence type="ECO:0000313" key="3">
    <source>
        <dbReference type="EMBL" id="MEL4454573.1"/>
    </source>
</evidence>
<feature type="transmembrane region" description="Helical" evidence="1">
    <location>
        <begin position="12"/>
        <end position="37"/>
    </location>
</feature>
<keyword evidence="1" id="KW-1133">Transmembrane helix</keyword>
<reference evidence="3 4" key="1">
    <citation type="submission" date="2024-04" db="EMBL/GenBank/DDBJ databases">
        <title>whole genome sequencing of Lutimonas vermicola strain IMCC1616.</title>
        <authorList>
            <person name="Bae S.S."/>
        </authorList>
    </citation>
    <scope>NUCLEOTIDE SEQUENCE [LARGE SCALE GENOMIC DNA]</scope>
    <source>
        <strain evidence="3 4">IMCC1616</strain>
    </source>
</reference>
<keyword evidence="1" id="KW-0812">Transmembrane</keyword>
<evidence type="ECO:0000259" key="2">
    <source>
        <dbReference type="Pfam" id="PF13386"/>
    </source>
</evidence>
<dbReference type="PANTHER" id="PTHR42208">
    <property type="entry name" value="HEAVY METAL TRANSPORTER-RELATED"/>
    <property type="match status" value="1"/>
</dbReference>
<feature type="transmembrane region" description="Helical" evidence="1">
    <location>
        <begin position="83"/>
        <end position="103"/>
    </location>
</feature>
<evidence type="ECO:0000313" key="4">
    <source>
        <dbReference type="Proteomes" id="UP001474120"/>
    </source>
</evidence>
<sequence length="244" mass="26401">MVLLKENIILYTALILGLLGSFHCIGMCGPIAFVLPVNKDNKFKTFLGTGLYHTGRILSYSLIGLLFGLLGKGLYLAGFQQRLSILVGIAMILIVLIPVRILNAFHFTRPLYRIVSEVKTKLGLYLNKSSMKALFSIGFFNGFLPCGLVYMALLGAVSTGGLIEGATYMAMFGLGTVPLMSGAVFLGNFLKVSLRNKIQKAIPIFVVIIGLLFIVRGMGLGIPYVSPADTKLIISNDPNSCITE</sequence>
<proteinExistence type="predicted"/>
<feature type="transmembrane region" description="Helical" evidence="1">
    <location>
        <begin position="57"/>
        <end position="77"/>
    </location>
</feature>
<organism evidence="3 4">
    <name type="scientific">Lutimonas vermicola</name>
    <dbReference type="NCBI Taxonomy" id="414288"/>
    <lineage>
        <taxon>Bacteria</taxon>
        <taxon>Pseudomonadati</taxon>
        <taxon>Bacteroidota</taxon>
        <taxon>Flavobacteriia</taxon>
        <taxon>Flavobacteriales</taxon>
        <taxon>Flavobacteriaceae</taxon>
        <taxon>Lutimonas</taxon>
    </lineage>
</organism>
<dbReference type="Proteomes" id="UP001474120">
    <property type="component" value="Unassembled WGS sequence"/>
</dbReference>
<dbReference type="PANTHER" id="PTHR42208:SF1">
    <property type="entry name" value="HEAVY METAL TRANSPORTER"/>
    <property type="match status" value="1"/>
</dbReference>
<accession>A0ABU9KXM3</accession>
<gene>
    <name evidence="3" type="ORF">AABB81_01600</name>
</gene>
<feature type="transmembrane region" description="Helical" evidence="1">
    <location>
        <begin position="168"/>
        <end position="190"/>
    </location>
</feature>
<keyword evidence="1" id="KW-0472">Membrane</keyword>
<feature type="transmembrane region" description="Helical" evidence="1">
    <location>
        <begin position="202"/>
        <end position="222"/>
    </location>
</feature>